<dbReference type="SUPFAM" id="SSF48498">
    <property type="entry name" value="Tetracyclin repressor-like, C-terminal domain"/>
    <property type="match status" value="1"/>
</dbReference>
<dbReference type="Gene3D" id="1.10.357.10">
    <property type="entry name" value="Tetracycline Repressor, domain 2"/>
    <property type="match status" value="1"/>
</dbReference>
<evidence type="ECO:0000259" key="1">
    <source>
        <dbReference type="Pfam" id="PF13977"/>
    </source>
</evidence>
<evidence type="ECO:0000313" key="3">
    <source>
        <dbReference type="Proteomes" id="UP001500034"/>
    </source>
</evidence>
<dbReference type="Pfam" id="PF13977">
    <property type="entry name" value="TetR_C_6"/>
    <property type="match status" value="1"/>
</dbReference>
<protein>
    <recommendedName>
        <fullName evidence="1">BetI-type transcriptional repressor C-terminal domain-containing protein</fullName>
    </recommendedName>
</protein>
<dbReference type="EMBL" id="BAABCQ010000092">
    <property type="protein sequence ID" value="GAA3991684.1"/>
    <property type="molecule type" value="Genomic_DNA"/>
</dbReference>
<reference evidence="3" key="1">
    <citation type="journal article" date="2019" name="Int. J. Syst. Evol. Microbiol.">
        <title>The Global Catalogue of Microorganisms (GCM) 10K type strain sequencing project: providing services to taxonomists for standard genome sequencing and annotation.</title>
        <authorList>
            <consortium name="The Broad Institute Genomics Platform"/>
            <consortium name="The Broad Institute Genome Sequencing Center for Infectious Disease"/>
            <person name="Wu L."/>
            <person name="Ma J."/>
        </authorList>
    </citation>
    <scope>NUCLEOTIDE SEQUENCE [LARGE SCALE GENOMIC DNA]</scope>
    <source>
        <strain evidence="3">JCM 17027</strain>
    </source>
</reference>
<proteinExistence type="predicted"/>
<evidence type="ECO:0000313" key="2">
    <source>
        <dbReference type="EMBL" id="GAA3991684.1"/>
    </source>
</evidence>
<name>A0ABP7R2R7_9ACTN</name>
<dbReference type="Proteomes" id="UP001500034">
    <property type="component" value="Unassembled WGS sequence"/>
</dbReference>
<gene>
    <name evidence="2" type="ORF">GCM10022384_44360</name>
</gene>
<comment type="caution">
    <text evidence="2">The sequence shown here is derived from an EMBL/GenBank/DDBJ whole genome shotgun (WGS) entry which is preliminary data.</text>
</comment>
<keyword evidence="3" id="KW-1185">Reference proteome</keyword>
<organism evidence="2 3">
    <name type="scientific">Streptomyces marokkonensis</name>
    <dbReference type="NCBI Taxonomy" id="324855"/>
    <lineage>
        <taxon>Bacteria</taxon>
        <taxon>Bacillati</taxon>
        <taxon>Actinomycetota</taxon>
        <taxon>Actinomycetes</taxon>
        <taxon>Kitasatosporales</taxon>
        <taxon>Streptomycetaceae</taxon>
        <taxon>Streptomyces</taxon>
    </lineage>
</organism>
<dbReference type="RefSeq" id="WP_345594721.1">
    <property type="nucleotide sequence ID" value="NZ_BAABCQ010000092.1"/>
</dbReference>
<sequence>MTSSYPSLTRADVGLDTMASPGLTRLFATTASEATDPAHPAHAYFRRRFDLMRTNNARAVRASRDAGLVRADVDPDALGRALVACADGLTAQWLMDPTFDLVEHVREHFDLLMRSVVTDGGGLTPP</sequence>
<dbReference type="InterPro" id="IPR036271">
    <property type="entry name" value="Tet_transcr_reg_TetR-rel_C_sf"/>
</dbReference>
<dbReference type="InterPro" id="IPR039538">
    <property type="entry name" value="BetI_C"/>
</dbReference>
<feature type="domain" description="BetI-type transcriptional repressor C-terminal" evidence="1">
    <location>
        <begin position="43"/>
        <end position="110"/>
    </location>
</feature>
<accession>A0ABP7R2R7</accession>